<evidence type="ECO:0000259" key="2">
    <source>
        <dbReference type="Pfam" id="PF07662"/>
    </source>
</evidence>
<dbReference type="AlphaFoldDB" id="A0A358DZZ1"/>
<name>A0A358DZZ1_9ALTE</name>
<gene>
    <name evidence="3" type="ORF">DEB45_11315</name>
</gene>
<feature type="non-terminal residue" evidence="3">
    <location>
        <position position="1"/>
    </location>
</feature>
<dbReference type="Proteomes" id="UP000264779">
    <property type="component" value="Unassembled WGS sequence"/>
</dbReference>
<feature type="domain" description="Concentrative nucleoside transporter C-terminal" evidence="2">
    <location>
        <begin position="1"/>
        <end position="42"/>
    </location>
</feature>
<evidence type="ECO:0000313" key="4">
    <source>
        <dbReference type="Proteomes" id="UP000264779"/>
    </source>
</evidence>
<evidence type="ECO:0000256" key="1">
    <source>
        <dbReference type="SAM" id="Phobius"/>
    </source>
</evidence>
<proteinExistence type="predicted"/>
<keyword evidence="1" id="KW-0472">Membrane</keyword>
<sequence>IAILMGGIGAMAPTRRKEIARLGMKAVIAATLSNLMSAALAGFYLSLG</sequence>
<protein>
    <submittedName>
        <fullName evidence="3">NupC/NupG family nucleoside CNT transporter</fullName>
    </submittedName>
</protein>
<evidence type="ECO:0000313" key="3">
    <source>
        <dbReference type="EMBL" id="HBU51839.1"/>
    </source>
</evidence>
<dbReference type="Pfam" id="PF07662">
    <property type="entry name" value="Nucleos_tra2_C"/>
    <property type="match status" value="1"/>
</dbReference>
<feature type="transmembrane region" description="Helical" evidence="1">
    <location>
        <begin position="26"/>
        <end position="47"/>
    </location>
</feature>
<dbReference type="EMBL" id="DONK01000167">
    <property type="protein sequence ID" value="HBU51839.1"/>
    <property type="molecule type" value="Genomic_DNA"/>
</dbReference>
<reference evidence="3 4" key="1">
    <citation type="journal article" date="2018" name="Nat. Biotechnol.">
        <title>A standardized bacterial taxonomy based on genome phylogeny substantially revises the tree of life.</title>
        <authorList>
            <person name="Parks D.H."/>
            <person name="Chuvochina M."/>
            <person name="Waite D.W."/>
            <person name="Rinke C."/>
            <person name="Skarshewski A."/>
            <person name="Chaumeil P.A."/>
            <person name="Hugenholtz P."/>
        </authorList>
    </citation>
    <scope>NUCLEOTIDE SEQUENCE [LARGE SCALE GENOMIC DNA]</scope>
    <source>
        <strain evidence="3">UBA11621</strain>
    </source>
</reference>
<dbReference type="InterPro" id="IPR011657">
    <property type="entry name" value="CNT_C_dom"/>
</dbReference>
<organism evidence="3 4">
    <name type="scientific">Alteromonas australica</name>
    <dbReference type="NCBI Taxonomy" id="589873"/>
    <lineage>
        <taxon>Bacteria</taxon>
        <taxon>Pseudomonadati</taxon>
        <taxon>Pseudomonadota</taxon>
        <taxon>Gammaproteobacteria</taxon>
        <taxon>Alteromonadales</taxon>
        <taxon>Alteromonadaceae</taxon>
        <taxon>Alteromonas/Salinimonas group</taxon>
        <taxon>Alteromonas</taxon>
    </lineage>
</organism>
<keyword evidence="1" id="KW-1133">Transmembrane helix</keyword>
<comment type="caution">
    <text evidence="3">The sequence shown here is derived from an EMBL/GenBank/DDBJ whole genome shotgun (WGS) entry which is preliminary data.</text>
</comment>
<keyword evidence="1" id="KW-0812">Transmembrane</keyword>
<accession>A0A358DZZ1</accession>